<dbReference type="SUPFAM" id="SSF82199">
    <property type="entry name" value="SET domain"/>
    <property type="match status" value="1"/>
</dbReference>
<dbReference type="SUPFAM" id="SSF53927">
    <property type="entry name" value="Cytidine deaminase-like"/>
    <property type="match status" value="1"/>
</dbReference>
<sequence>MTSTSEPTTSQAPEHLNSTGCVIKSTPDKGRGVYAGRLIPRSTVVEISPILLFSKEEYENHGKHTVLDHYTFVWTDGRMALALGLGSLFNHSSSPNVSYSLDTKTDSIHYTTVRDVEAGEELCIFYGHKLWFSPADSNYTQIEGPEVEDGWGGLVAVEHDVQITNPYEEGDQAEIIPENELPFVRLKPPPDEEDPESIRTIQAWVVDVPDPRHITTLLKWLKQVGLDGPELGHLKRIRKARDTTSLLLGTTPELPPLPANLDLPAPYKLPVPASSALTMPSLDLKSALWPTMYTPKRKDEPEPWTRGKLRWAWDVMKRTVDAAITAQRESDEFPIAAHIPAPHEPSGAKGISFVSCDTRKTTKHPLRHAAINVVRQLADYRASQGTGSALPPFGASQEAPLEAGEVRNGSNYLLTDRHLFITHEPCVMCSMALLHSRVKEVVYLYRMPQTGGCGGCTCLPTLKGVNHRFAILQWKADAKYGIFSLSPLDLNSTVDA</sequence>
<feature type="compositionally biased region" description="Polar residues" evidence="3">
    <location>
        <begin position="1"/>
        <end position="20"/>
    </location>
</feature>
<evidence type="ECO:0000256" key="2">
    <source>
        <dbReference type="ARBA" id="ARBA00038160"/>
    </source>
</evidence>
<evidence type="ECO:0000256" key="3">
    <source>
        <dbReference type="SAM" id="MobiDB-lite"/>
    </source>
</evidence>
<evidence type="ECO:0000259" key="4">
    <source>
        <dbReference type="PROSITE" id="PS50280"/>
    </source>
</evidence>
<keyword evidence="1" id="KW-0819">tRNA processing</keyword>
<keyword evidence="7" id="KW-1185">Reference proteome</keyword>
<evidence type="ECO:0000259" key="5">
    <source>
        <dbReference type="PROSITE" id="PS51747"/>
    </source>
</evidence>
<comment type="caution">
    <text evidence="6">The sequence shown here is derived from an EMBL/GenBank/DDBJ whole genome shotgun (WGS) entry which is preliminary data.</text>
</comment>
<dbReference type="GO" id="GO:0005634">
    <property type="term" value="C:nucleus"/>
    <property type="evidence" value="ECO:0007669"/>
    <property type="project" value="TreeGrafter"/>
</dbReference>
<evidence type="ECO:0000313" key="7">
    <source>
        <dbReference type="Proteomes" id="UP000467700"/>
    </source>
</evidence>
<reference evidence="6 7" key="1">
    <citation type="submission" date="2020-01" db="EMBL/GenBank/DDBJ databases">
        <authorList>
            <person name="Gupta K D."/>
        </authorList>
    </citation>
    <scope>NUCLEOTIDE SEQUENCE [LARGE SCALE GENOMIC DNA]</scope>
</reference>
<protein>
    <submittedName>
        <fullName evidence="6">Uncharacterized protein</fullName>
    </submittedName>
</protein>
<dbReference type="Gene3D" id="2.170.270.10">
    <property type="entry name" value="SET domain"/>
    <property type="match status" value="1"/>
</dbReference>
<dbReference type="FunFam" id="2.170.270.10:FF:000050">
    <property type="entry name" value="Chromosome 1, whole genome shotgun sequence"/>
    <property type="match status" value="1"/>
</dbReference>
<dbReference type="InterPro" id="IPR046341">
    <property type="entry name" value="SET_dom_sf"/>
</dbReference>
<name>A0A8S0W3V6_CYCAE</name>
<dbReference type="GO" id="GO:0005737">
    <property type="term" value="C:cytoplasm"/>
    <property type="evidence" value="ECO:0007669"/>
    <property type="project" value="TreeGrafter"/>
</dbReference>
<comment type="similarity">
    <text evidence="2">Belongs to the cytidine and deoxycytidylate deaminase family. ADAT3 subfamily.</text>
</comment>
<dbReference type="PROSITE" id="PS50280">
    <property type="entry name" value="SET"/>
    <property type="match status" value="1"/>
</dbReference>
<dbReference type="GO" id="GO:0052717">
    <property type="term" value="F:tRNA-specific adenosine-34 deaminase activity"/>
    <property type="evidence" value="ECO:0007669"/>
    <property type="project" value="TreeGrafter"/>
</dbReference>
<dbReference type="InterPro" id="IPR001214">
    <property type="entry name" value="SET_dom"/>
</dbReference>
<dbReference type="Gene3D" id="3.40.140.10">
    <property type="entry name" value="Cytidine Deaminase, domain 2"/>
    <property type="match status" value="1"/>
</dbReference>
<accession>A0A8S0W3V6</accession>
<dbReference type="CDD" id="cd01285">
    <property type="entry name" value="nucleoside_deaminase"/>
    <property type="match status" value="1"/>
</dbReference>
<dbReference type="PANTHER" id="PTHR11079">
    <property type="entry name" value="CYTOSINE DEAMINASE FAMILY MEMBER"/>
    <property type="match status" value="1"/>
</dbReference>
<dbReference type="CDD" id="cd10540">
    <property type="entry name" value="SET_SpSet7-like"/>
    <property type="match status" value="1"/>
</dbReference>
<evidence type="ECO:0000256" key="1">
    <source>
        <dbReference type="ARBA" id="ARBA00022694"/>
    </source>
</evidence>
<dbReference type="AlphaFoldDB" id="A0A8S0W3V6"/>
<dbReference type="OrthoDB" id="3180714at2759"/>
<dbReference type="GO" id="GO:0008033">
    <property type="term" value="P:tRNA processing"/>
    <property type="evidence" value="ECO:0007669"/>
    <property type="project" value="UniProtKB-KW"/>
</dbReference>
<proteinExistence type="inferred from homology"/>
<dbReference type="SMART" id="SM00317">
    <property type="entry name" value="SET"/>
    <property type="match status" value="1"/>
</dbReference>
<feature type="domain" description="SET" evidence="4">
    <location>
        <begin position="19"/>
        <end position="127"/>
    </location>
</feature>
<dbReference type="InterPro" id="IPR002125">
    <property type="entry name" value="CMP_dCMP_dom"/>
</dbReference>
<dbReference type="PROSITE" id="PS51747">
    <property type="entry name" value="CYT_DCMP_DEAMINASES_2"/>
    <property type="match status" value="1"/>
</dbReference>
<dbReference type="Pfam" id="PF00856">
    <property type="entry name" value="SET"/>
    <property type="match status" value="1"/>
</dbReference>
<feature type="domain" description="CMP/dCMP-type deaminase" evidence="5">
    <location>
        <begin position="310"/>
        <end position="455"/>
    </location>
</feature>
<dbReference type="Pfam" id="PF00383">
    <property type="entry name" value="dCMP_cyt_deam_1"/>
    <property type="match status" value="1"/>
</dbReference>
<organism evidence="6 7">
    <name type="scientific">Cyclocybe aegerita</name>
    <name type="common">Black poplar mushroom</name>
    <name type="synonym">Agrocybe aegerita</name>
    <dbReference type="NCBI Taxonomy" id="1973307"/>
    <lineage>
        <taxon>Eukaryota</taxon>
        <taxon>Fungi</taxon>
        <taxon>Dikarya</taxon>
        <taxon>Basidiomycota</taxon>
        <taxon>Agaricomycotina</taxon>
        <taxon>Agaricomycetes</taxon>
        <taxon>Agaricomycetidae</taxon>
        <taxon>Agaricales</taxon>
        <taxon>Agaricineae</taxon>
        <taxon>Bolbitiaceae</taxon>
        <taxon>Cyclocybe</taxon>
    </lineage>
</organism>
<dbReference type="Proteomes" id="UP000467700">
    <property type="component" value="Unassembled WGS sequence"/>
</dbReference>
<dbReference type="EMBL" id="CACVBS010000033">
    <property type="protein sequence ID" value="CAA7261374.1"/>
    <property type="molecule type" value="Genomic_DNA"/>
</dbReference>
<dbReference type="PANTHER" id="PTHR11079:SF156">
    <property type="entry name" value="INACTIVE TRNA-SPECIFIC ADENOSINE DEAMINASE-LIKE PROTEIN 3-RELATED"/>
    <property type="match status" value="1"/>
</dbReference>
<dbReference type="InterPro" id="IPR016193">
    <property type="entry name" value="Cytidine_deaminase-like"/>
</dbReference>
<gene>
    <name evidence="6" type="ORF">AAE3_LOCUS3748</name>
</gene>
<evidence type="ECO:0000313" key="6">
    <source>
        <dbReference type="EMBL" id="CAA7261374.1"/>
    </source>
</evidence>
<feature type="region of interest" description="Disordered" evidence="3">
    <location>
        <begin position="1"/>
        <end position="22"/>
    </location>
</feature>